<evidence type="ECO:0008006" key="4">
    <source>
        <dbReference type="Google" id="ProtNLM"/>
    </source>
</evidence>
<dbReference type="RefSeq" id="WP_394470393.1">
    <property type="nucleotide sequence ID" value="NZ_JBIGHY010000003.1"/>
</dbReference>
<dbReference type="Proteomes" id="UP001606300">
    <property type="component" value="Unassembled WGS sequence"/>
</dbReference>
<reference evidence="2 3" key="1">
    <citation type="submission" date="2024-09" db="EMBL/GenBank/DDBJ databases">
        <title>Novel species of the genus Pelomonas and Roseateles isolated from streams.</title>
        <authorList>
            <person name="Lu H."/>
        </authorList>
    </citation>
    <scope>NUCLEOTIDE SEQUENCE [LARGE SCALE GENOMIC DNA]</scope>
    <source>
        <strain evidence="2 3">DC23W</strain>
    </source>
</reference>
<dbReference type="EMBL" id="JBIGHY010000003">
    <property type="protein sequence ID" value="MFG6414316.1"/>
    <property type="molecule type" value="Genomic_DNA"/>
</dbReference>
<sequence length="105" mass="11133">MKPTPDVAKANRIRWFLAAHLLAVLGLFEASLWVGEHLAAKPDPIPAAPGSQRVAAERPQPQQFAREDSLAGRQADDGDAGPSRPSAEPDAGHEDRLGGPATRLP</sequence>
<gene>
    <name evidence="2" type="ORF">ACG02S_10435</name>
</gene>
<keyword evidence="3" id="KW-1185">Reference proteome</keyword>
<protein>
    <recommendedName>
        <fullName evidence="4">Protein TolA</fullName>
    </recommendedName>
</protein>
<accession>A0ABW7EQL0</accession>
<evidence type="ECO:0000256" key="1">
    <source>
        <dbReference type="SAM" id="MobiDB-lite"/>
    </source>
</evidence>
<proteinExistence type="predicted"/>
<comment type="caution">
    <text evidence="2">The sequence shown here is derived from an EMBL/GenBank/DDBJ whole genome shotgun (WGS) entry which is preliminary data.</text>
</comment>
<name>A0ABW7EQL0_9BURK</name>
<evidence type="ECO:0000313" key="2">
    <source>
        <dbReference type="EMBL" id="MFG6414316.1"/>
    </source>
</evidence>
<feature type="compositionally biased region" description="Basic and acidic residues" evidence="1">
    <location>
        <begin position="65"/>
        <end position="76"/>
    </location>
</feature>
<organism evidence="2 3">
    <name type="scientific">Pelomonas dachongensis</name>
    <dbReference type="NCBI Taxonomy" id="3299029"/>
    <lineage>
        <taxon>Bacteria</taxon>
        <taxon>Pseudomonadati</taxon>
        <taxon>Pseudomonadota</taxon>
        <taxon>Betaproteobacteria</taxon>
        <taxon>Burkholderiales</taxon>
        <taxon>Sphaerotilaceae</taxon>
        <taxon>Roseateles</taxon>
    </lineage>
</organism>
<feature type="region of interest" description="Disordered" evidence="1">
    <location>
        <begin position="40"/>
        <end position="105"/>
    </location>
</feature>
<evidence type="ECO:0000313" key="3">
    <source>
        <dbReference type="Proteomes" id="UP001606300"/>
    </source>
</evidence>